<protein>
    <submittedName>
        <fullName evidence="1">DNA-3-methyladenine glycosylase I</fullName>
        <ecNumber evidence="1">3.2.2.20</ecNumber>
    </submittedName>
</protein>
<dbReference type="InterPro" id="IPR005019">
    <property type="entry name" value="Adenine_glyco"/>
</dbReference>
<accession>A0AAP4F6V4</accession>
<dbReference type="GO" id="GO:0006284">
    <property type="term" value="P:base-excision repair"/>
    <property type="evidence" value="ECO:0007669"/>
    <property type="project" value="InterPro"/>
</dbReference>
<sequence length="202" mass="22514">MVLLSNGFLVDEHGTARPAWACSNELLRDYYDTEWGQPITGEQAYFERLCLESFQAGLSWELILRRRPTLREVFANFDPARVAEFTDADVENILARPAMIRNERKIRAVITNARACVALRDDPDFPGGLEELVRSFAPAKKECYGHSNDVPTKSEESAALAKTLKRKGFSFVGPTTMFALLEAIGLVKYDISPGIPVESAQA</sequence>
<dbReference type="PANTHER" id="PTHR30037">
    <property type="entry name" value="DNA-3-METHYLADENINE GLYCOSYLASE 1"/>
    <property type="match status" value="1"/>
</dbReference>
<dbReference type="SUPFAM" id="SSF48150">
    <property type="entry name" value="DNA-glycosylase"/>
    <property type="match status" value="1"/>
</dbReference>
<dbReference type="InterPro" id="IPR011257">
    <property type="entry name" value="DNA_glycosylase"/>
</dbReference>
<evidence type="ECO:0000313" key="1">
    <source>
        <dbReference type="EMBL" id="MDK4326617.1"/>
    </source>
</evidence>
<organism evidence="1 2">
    <name type="scientific">Corynebacterium propinquum</name>
    <dbReference type="NCBI Taxonomy" id="43769"/>
    <lineage>
        <taxon>Bacteria</taxon>
        <taxon>Bacillati</taxon>
        <taxon>Actinomycetota</taxon>
        <taxon>Actinomycetes</taxon>
        <taxon>Mycobacteriales</taxon>
        <taxon>Corynebacteriaceae</taxon>
        <taxon>Corynebacterium</taxon>
    </lineage>
</organism>
<dbReference type="EMBL" id="JASNVP010000008">
    <property type="protein sequence ID" value="MDK4326617.1"/>
    <property type="molecule type" value="Genomic_DNA"/>
</dbReference>
<proteinExistence type="predicted"/>
<dbReference type="AlphaFoldDB" id="A0AAP4F6V4"/>
<dbReference type="Pfam" id="PF03352">
    <property type="entry name" value="Adenine_glyco"/>
    <property type="match status" value="1"/>
</dbReference>
<evidence type="ECO:0000313" key="2">
    <source>
        <dbReference type="Proteomes" id="UP001226160"/>
    </source>
</evidence>
<dbReference type="EC" id="3.2.2.20" evidence="1"/>
<dbReference type="InterPro" id="IPR052891">
    <property type="entry name" value="DNA-3mA_glycosylase"/>
</dbReference>
<keyword evidence="1" id="KW-0378">Hydrolase</keyword>
<dbReference type="PANTHER" id="PTHR30037:SF4">
    <property type="entry name" value="DNA-3-METHYLADENINE GLYCOSYLASE I"/>
    <property type="match status" value="1"/>
</dbReference>
<keyword evidence="1" id="KW-0326">Glycosidase</keyword>
<dbReference type="Proteomes" id="UP001226160">
    <property type="component" value="Unassembled WGS sequence"/>
</dbReference>
<dbReference type="Gene3D" id="1.10.340.30">
    <property type="entry name" value="Hypothetical protein, domain 2"/>
    <property type="match status" value="1"/>
</dbReference>
<name>A0AAP4F6V4_9CORY</name>
<gene>
    <name evidence="1" type="ORF">QPX54_08900</name>
</gene>
<dbReference type="GO" id="GO:0008725">
    <property type="term" value="F:DNA-3-methyladenine glycosylase activity"/>
    <property type="evidence" value="ECO:0007669"/>
    <property type="project" value="UniProtKB-EC"/>
</dbReference>
<reference evidence="1" key="1">
    <citation type="submission" date="2023-05" db="EMBL/GenBank/DDBJ databases">
        <title>Metabolic capabilities are highly conserved among human nasal-associated Corynebacterium species in pangenomic analyses.</title>
        <authorList>
            <person name="Tran T.H."/>
            <person name="Roberts A.Q."/>
            <person name="Escapa I.F."/>
            <person name="Gao W."/>
            <person name="Conlan S."/>
            <person name="Kong H."/>
            <person name="Segre J.A."/>
            <person name="Kelly M.S."/>
            <person name="Lemon K.P."/>
        </authorList>
    </citation>
    <scope>NUCLEOTIDE SEQUENCE</scope>
    <source>
        <strain evidence="1">KPL2654</strain>
    </source>
</reference>
<comment type="caution">
    <text evidence="1">The sequence shown here is derived from an EMBL/GenBank/DDBJ whole genome shotgun (WGS) entry which is preliminary data.</text>
</comment>